<dbReference type="RefSeq" id="XP_043152244.1">
    <property type="nucleotide sequence ID" value="XM_043296309.1"/>
</dbReference>
<dbReference type="PANTHER" id="PTHR33119">
    <property type="entry name" value="IFI3P"/>
    <property type="match status" value="1"/>
</dbReference>
<evidence type="ECO:0000313" key="4">
    <source>
        <dbReference type="Proteomes" id="UP000036893"/>
    </source>
</evidence>
<dbReference type="Pfam" id="PF14033">
    <property type="entry name" value="DUF4246"/>
    <property type="match status" value="1"/>
</dbReference>
<sequence length="201" mass="23668">MFFFEHSDPGTAYSYEDWTTGRTGKAIIGPADQEYWGRTFETGQFLLSHPWLKLHRWAFEPKGKKDDDHQFYTVTLQDEFRDKGLQVVAKLHSIEPEPDIPSFSGDDWHTEGNANEHIVVNAIYAFDCDNITEPRISFRQWLWHDSQQYVYDKIGAGDDSDDNESDFDRAEDNDDEDSWIYEPDPEEKYACWDVKYIGWLF</sequence>
<feature type="domain" description="DUF4246" evidence="2">
    <location>
        <begin position="48"/>
        <end position="148"/>
    </location>
</feature>
<organism evidence="3 4">
    <name type="scientific">Aspergillus udagawae</name>
    <dbReference type="NCBI Taxonomy" id="91492"/>
    <lineage>
        <taxon>Eukaryota</taxon>
        <taxon>Fungi</taxon>
        <taxon>Dikarya</taxon>
        <taxon>Ascomycota</taxon>
        <taxon>Pezizomycotina</taxon>
        <taxon>Eurotiomycetes</taxon>
        <taxon>Eurotiomycetidae</taxon>
        <taxon>Eurotiales</taxon>
        <taxon>Aspergillaceae</taxon>
        <taxon>Aspergillus</taxon>
        <taxon>Aspergillus subgen. Fumigati</taxon>
    </lineage>
</organism>
<dbReference type="AlphaFoldDB" id="A0A8E0V4P2"/>
<evidence type="ECO:0000259" key="2">
    <source>
        <dbReference type="Pfam" id="PF14033"/>
    </source>
</evidence>
<gene>
    <name evidence="3" type="ORF">Aud_002310</name>
</gene>
<dbReference type="InterPro" id="IPR025340">
    <property type="entry name" value="DUF4246"/>
</dbReference>
<evidence type="ECO:0000313" key="3">
    <source>
        <dbReference type="EMBL" id="GIC94978.1"/>
    </source>
</evidence>
<dbReference type="GeneID" id="66989786"/>
<protein>
    <recommendedName>
        <fullName evidence="2">DUF4246 domain-containing protein</fullName>
    </recommendedName>
</protein>
<evidence type="ECO:0000256" key="1">
    <source>
        <dbReference type="SAM" id="MobiDB-lite"/>
    </source>
</evidence>
<feature type="compositionally biased region" description="Acidic residues" evidence="1">
    <location>
        <begin position="158"/>
        <end position="182"/>
    </location>
</feature>
<name>A0A8E0V4P2_9EURO</name>
<dbReference type="PANTHER" id="PTHR33119:SF1">
    <property type="entry name" value="FE2OG DIOXYGENASE DOMAIN-CONTAINING PROTEIN"/>
    <property type="match status" value="1"/>
</dbReference>
<reference evidence="3" key="1">
    <citation type="journal article" date="2015" name="Genome Announc.">
        <title>Draft Genome Sequence of the Pathogenic Filamentous Fungus Aspergillus udagawae Strain IFM 46973T.</title>
        <authorList>
            <person name="Kusuya Y."/>
            <person name="Takahashi-Nakaguchi A."/>
            <person name="Takahashi H."/>
            <person name="Yaguchi T."/>
        </authorList>
    </citation>
    <scope>NUCLEOTIDE SEQUENCE</scope>
    <source>
        <strain evidence="3">IFM 46973</strain>
    </source>
</reference>
<comment type="caution">
    <text evidence="3">The sequence shown here is derived from an EMBL/GenBank/DDBJ whole genome shotgun (WGS) entry which is preliminary data.</text>
</comment>
<dbReference type="EMBL" id="BBXM02000011">
    <property type="protein sequence ID" value="GIC94978.1"/>
    <property type="molecule type" value="Genomic_DNA"/>
</dbReference>
<proteinExistence type="predicted"/>
<feature type="region of interest" description="Disordered" evidence="1">
    <location>
        <begin position="153"/>
        <end position="182"/>
    </location>
</feature>
<dbReference type="InterPro" id="IPR049192">
    <property type="entry name" value="DUF4246_C"/>
</dbReference>
<reference evidence="3" key="2">
    <citation type="submission" date="2021-01" db="EMBL/GenBank/DDBJ databases">
        <title>Pan-genome distribution and transcriptional activeness of fungal secondary metabolism genes in Aspergillus section Fumigati.</title>
        <authorList>
            <person name="Takahashi H."/>
            <person name="Umemura M."/>
            <person name="Ninomiya A."/>
            <person name="Kusuya Y."/>
            <person name="Urayama S."/>
            <person name="Shimizu M."/>
            <person name="Watanabe A."/>
            <person name="Kamei K."/>
            <person name="Yaguchi T."/>
            <person name="Hagiwara D."/>
        </authorList>
    </citation>
    <scope>NUCLEOTIDE SEQUENCE</scope>
    <source>
        <strain evidence="3">IFM 46973</strain>
    </source>
</reference>
<accession>A0A8E0V4P2</accession>
<dbReference type="Proteomes" id="UP000036893">
    <property type="component" value="Unassembled WGS sequence"/>
</dbReference>